<dbReference type="SUPFAM" id="SSF47699">
    <property type="entry name" value="Bifunctional inhibitor/lipid-transfer protein/seed storage 2S albumin"/>
    <property type="match status" value="1"/>
</dbReference>
<reference evidence="3 4" key="1">
    <citation type="journal article" date="2020" name="Nat. Food">
        <title>A phased Vanilla planifolia genome enables genetic improvement of flavour and production.</title>
        <authorList>
            <person name="Hasing T."/>
            <person name="Tang H."/>
            <person name="Brym M."/>
            <person name="Khazi F."/>
            <person name="Huang T."/>
            <person name="Chambers A.H."/>
        </authorList>
    </citation>
    <scope>NUCLEOTIDE SEQUENCE [LARGE SCALE GENOMIC DNA]</scope>
    <source>
        <tissue evidence="3">Leaf</tissue>
    </source>
</reference>
<sequence length="117" mass="12452">MANQRSVEILCVMLVLSLHSNSPPLASAFNCAGMALWLKGCVPYVFGMTPTPSLDCCKGVIGWRNGATSVHERRKGCLCLKALLLAPGIDLHHVAALPAMCHCNIGFPIANSTRCST</sequence>
<feature type="chain" id="PRO_5032973417" description="Bifunctional inhibitor/plant lipid transfer protein/seed storage helical domain-containing protein" evidence="1">
    <location>
        <begin position="29"/>
        <end position="117"/>
    </location>
</feature>
<dbReference type="InterPro" id="IPR036312">
    <property type="entry name" value="Bifun_inhib/LTP/seed_sf"/>
</dbReference>
<comment type="caution">
    <text evidence="3">The sequence shown here is derived from an EMBL/GenBank/DDBJ whole genome shotgun (WGS) entry which is preliminary data.</text>
</comment>
<evidence type="ECO:0000259" key="2">
    <source>
        <dbReference type="Pfam" id="PF00234"/>
    </source>
</evidence>
<protein>
    <recommendedName>
        <fullName evidence="2">Bifunctional inhibitor/plant lipid transfer protein/seed storage helical domain-containing protein</fullName>
    </recommendedName>
</protein>
<dbReference type="OrthoDB" id="4676at2759"/>
<evidence type="ECO:0000256" key="1">
    <source>
        <dbReference type="SAM" id="SignalP"/>
    </source>
</evidence>
<keyword evidence="4" id="KW-1185">Reference proteome</keyword>
<feature type="domain" description="Bifunctional inhibitor/plant lipid transfer protein/seed storage helical" evidence="2">
    <location>
        <begin position="31"/>
        <end position="115"/>
    </location>
</feature>
<proteinExistence type="predicted"/>
<evidence type="ECO:0000313" key="4">
    <source>
        <dbReference type="Proteomes" id="UP000636800"/>
    </source>
</evidence>
<evidence type="ECO:0000313" key="3">
    <source>
        <dbReference type="EMBL" id="KAG0466336.1"/>
    </source>
</evidence>
<dbReference type="Proteomes" id="UP000636800">
    <property type="component" value="Unassembled WGS sequence"/>
</dbReference>
<dbReference type="InterPro" id="IPR000528">
    <property type="entry name" value="Plant_nsLTP"/>
</dbReference>
<dbReference type="Pfam" id="PF00234">
    <property type="entry name" value="Tryp_alpha_amyl"/>
    <property type="match status" value="1"/>
</dbReference>
<accession>A0A835Q8X4</accession>
<gene>
    <name evidence="3" type="ORF">HPP92_017916</name>
</gene>
<keyword evidence="1" id="KW-0732">Signal</keyword>
<dbReference type="AlphaFoldDB" id="A0A835Q8X4"/>
<feature type="signal peptide" evidence="1">
    <location>
        <begin position="1"/>
        <end position="28"/>
    </location>
</feature>
<dbReference type="PRINTS" id="PR00382">
    <property type="entry name" value="LIPIDTRNSFER"/>
</dbReference>
<dbReference type="GO" id="GO:0006869">
    <property type="term" value="P:lipid transport"/>
    <property type="evidence" value="ECO:0007669"/>
    <property type="project" value="InterPro"/>
</dbReference>
<dbReference type="EMBL" id="JADCNL010000009">
    <property type="protein sequence ID" value="KAG0466336.1"/>
    <property type="molecule type" value="Genomic_DNA"/>
</dbReference>
<dbReference type="PANTHER" id="PTHR33076">
    <property type="entry name" value="NON-SPECIFIC LIPID-TRANSFER PROTEIN 2-RELATED"/>
    <property type="match status" value="1"/>
</dbReference>
<dbReference type="GO" id="GO:0008289">
    <property type="term" value="F:lipid binding"/>
    <property type="evidence" value="ECO:0007669"/>
    <property type="project" value="InterPro"/>
</dbReference>
<dbReference type="InterPro" id="IPR016140">
    <property type="entry name" value="Bifunc_inhib/LTP/seed_store"/>
</dbReference>
<organism evidence="3 4">
    <name type="scientific">Vanilla planifolia</name>
    <name type="common">Vanilla</name>
    <dbReference type="NCBI Taxonomy" id="51239"/>
    <lineage>
        <taxon>Eukaryota</taxon>
        <taxon>Viridiplantae</taxon>
        <taxon>Streptophyta</taxon>
        <taxon>Embryophyta</taxon>
        <taxon>Tracheophyta</taxon>
        <taxon>Spermatophyta</taxon>
        <taxon>Magnoliopsida</taxon>
        <taxon>Liliopsida</taxon>
        <taxon>Asparagales</taxon>
        <taxon>Orchidaceae</taxon>
        <taxon>Vanilloideae</taxon>
        <taxon>Vanilleae</taxon>
        <taxon>Vanilla</taxon>
    </lineage>
</organism>
<name>A0A835Q8X4_VANPL</name>
<dbReference type="Gene3D" id="1.10.110.10">
    <property type="entry name" value="Plant lipid-transfer and hydrophobic proteins"/>
    <property type="match status" value="1"/>
</dbReference>